<feature type="transmembrane region" description="Helical" evidence="6">
    <location>
        <begin position="331"/>
        <end position="351"/>
    </location>
</feature>
<feature type="transmembrane region" description="Helical" evidence="6">
    <location>
        <begin position="178"/>
        <end position="199"/>
    </location>
</feature>
<dbReference type="PANTHER" id="PTHR30250">
    <property type="entry name" value="PST FAMILY PREDICTED COLANIC ACID TRANSPORTER"/>
    <property type="match status" value="1"/>
</dbReference>
<evidence type="ECO:0000256" key="3">
    <source>
        <dbReference type="ARBA" id="ARBA00022692"/>
    </source>
</evidence>
<comment type="caution">
    <text evidence="7">The sequence shown here is derived from an EMBL/GenBank/DDBJ whole genome shotgun (WGS) entry which is preliminary data.</text>
</comment>
<keyword evidence="3 6" id="KW-0812">Transmembrane</keyword>
<evidence type="ECO:0000256" key="6">
    <source>
        <dbReference type="SAM" id="Phobius"/>
    </source>
</evidence>
<feature type="transmembrane region" description="Helical" evidence="6">
    <location>
        <begin position="363"/>
        <end position="382"/>
    </location>
</feature>
<feature type="transmembrane region" description="Helical" evidence="6">
    <location>
        <begin position="423"/>
        <end position="440"/>
    </location>
</feature>
<evidence type="ECO:0000256" key="2">
    <source>
        <dbReference type="ARBA" id="ARBA00022475"/>
    </source>
</evidence>
<evidence type="ECO:0000256" key="5">
    <source>
        <dbReference type="ARBA" id="ARBA00023136"/>
    </source>
</evidence>
<feature type="transmembrane region" description="Helical" evidence="6">
    <location>
        <begin position="388"/>
        <end position="411"/>
    </location>
</feature>
<feature type="transmembrane region" description="Helical" evidence="6">
    <location>
        <begin position="148"/>
        <end position="166"/>
    </location>
</feature>
<evidence type="ECO:0000256" key="1">
    <source>
        <dbReference type="ARBA" id="ARBA00004651"/>
    </source>
</evidence>
<feature type="transmembrane region" description="Helical" evidence="6">
    <location>
        <begin position="251"/>
        <end position="269"/>
    </location>
</feature>
<evidence type="ECO:0000313" key="8">
    <source>
        <dbReference type="Proteomes" id="UP001596978"/>
    </source>
</evidence>
<dbReference type="RefSeq" id="WP_386408887.1">
    <property type="nucleotide sequence ID" value="NZ_JBHTJH010000017.1"/>
</dbReference>
<dbReference type="EMBL" id="JBHTJH010000017">
    <property type="protein sequence ID" value="MFD0863129.1"/>
    <property type="molecule type" value="Genomic_DNA"/>
</dbReference>
<keyword evidence="4 6" id="KW-1133">Transmembrane helix</keyword>
<feature type="transmembrane region" description="Helical" evidence="6">
    <location>
        <begin position="446"/>
        <end position="467"/>
    </location>
</feature>
<feature type="transmembrane region" description="Helical" evidence="6">
    <location>
        <begin position="219"/>
        <end position="245"/>
    </location>
</feature>
<dbReference type="InterPro" id="IPR050833">
    <property type="entry name" value="Poly_Biosynth_Transport"/>
</dbReference>
<evidence type="ECO:0000256" key="4">
    <source>
        <dbReference type="ARBA" id="ARBA00022989"/>
    </source>
</evidence>
<feature type="transmembrane region" description="Helical" evidence="6">
    <location>
        <begin position="120"/>
        <end position="141"/>
    </location>
</feature>
<comment type="subcellular location">
    <subcellularLocation>
        <location evidence="1">Cell membrane</location>
        <topology evidence="1">Multi-pass membrane protein</topology>
    </subcellularLocation>
</comment>
<protein>
    <submittedName>
        <fullName evidence="7">Uncharacterized protein</fullName>
    </submittedName>
</protein>
<dbReference type="Proteomes" id="UP001596978">
    <property type="component" value="Unassembled WGS sequence"/>
</dbReference>
<keyword evidence="5 6" id="KW-0472">Membrane</keyword>
<organism evidence="7 8">
    <name type="scientific">Sungkyunkwania multivorans</name>
    <dbReference type="NCBI Taxonomy" id="1173618"/>
    <lineage>
        <taxon>Bacteria</taxon>
        <taxon>Pseudomonadati</taxon>
        <taxon>Bacteroidota</taxon>
        <taxon>Flavobacteriia</taxon>
        <taxon>Flavobacteriales</taxon>
        <taxon>Flavobacteriaceae</taxon>
        <taxon>Sungkyunkwania</taxon>
    </lineage>
</organism>
<evidence type="ECO:0000313" key="7">
    <source>
        <dbReference type="EMBL" id="MFD0863129.1"/>
    </source>
</evidence>
<proteinExistence type="predicted"/>
<reference evidence="8" key="1">
    <citation type="journal article" date="2019" name="Int. J. Syst. Evol. Microbiol.">
        <title>The Global Catalogue of Microorganisms (GCM) 10K type strain sequencing project: providing services to taxonomists for standard genome sequencing and annotation.</title>
        <authorList>
            <consortium name="The Broad Institute Genomics Platform"/>
            <consortium name="The Broad Institute Genome Sequencing Center for Infectious Disease"/>
            <person name="Wu L."/>
            <person name="Ma J."/>
        </authorList>
    </citation>
    <scope>NUCLEOTIDE SEQUENCE [LARGE SCALE GENOMIC DNA]</scope>
    <source>
        <strain evidence="8">CCUG 62952</strain>
    </source>
</reference>
<feature type="transmembrane region" description="Helical" evidence="6">
    <location>
        <begin position="31"/>
        <end position="48"/>
    </location>
</feature>
<dbReference type="PANTHER" id="PTHR30250:SF11">
    <property type="entry name" value="O-ANTIGEN TRANSPORTER-RELATED"/>
    <property type="match status" value="1"/>
</dbReference>
<keyword evidence="8" id="KW-1185">Reference proteome</keyword>
<gene>
    <name evidence="7" type="ORF">ACFQ1M_13015</name>
</gene>
<accession>A0ABW3CZ76</accession>
<feature type="transmembrane region" description="Helical" evidence="6">
    <location>
        <begin position="80"/>
        <end position="100"/>
    </location>
</feature>
<feature type="transmembrane region" description="Helical" evidence="6">
    <location>
        <begin position="290"/>
        <end position="311"/>
    </location>
</feature>
<name>A0ABW3CZ76_9FLAO</name>
<sequence>MNKLSRDLFFSTGFSVLNVLFNFWLIQQAEYLLSAVALGVFMLMRRVVPTFTNLSQLGTSQAIIRYASIYKNEKQKIKTYFFLSFSGWIVSTIVLGLIYLALGQQLGDLTYDGTANSKQYFLYTVWYISIIHLSYLVQPYFLTLRKVLAYNFINLLNASLILIVVFKYLSSSVTLELLLSYSLTAMSVLQLVLLLYIVLRLEIYRFPSVEMIKTYGKEFYAYGIPRSIITFSDMFLLTIGSLLVGSEQKQIASFLIALALTRIVLIILQPVSKLSSVIVGNNNSPERQKAAVNLMSGTILYATTLLVIILYNWLDVLLEYWLSKPETIKDVLYAFKIMAIGLVPYSIFHGLKGIIEIKFFKPYNLYTLIAAIVSHVALFYILEQFYDTLYALSFSLMIAFVILGIATAFWCRKDFLGNRYYRFDMLLIVGGGLFALNYYVNGTFQNIYACLICVLVSTTIYLFILYITKAGFVFDTLETLLKKKN</sequence>
<keyword evidence="2" id="KW-1003">Cell membrane</keyword>